<protein>
    <submittedName>
        <fullName evidence="2">GDSL-like Lipase/Acylhydrolase family protein</fullName>
    </submittedName>
</protein>
<sequence length="374" mass="40149">MNFGVSGNTFAQMLARIGDVINAQPQYCVVEGGTNDFPINTFATIQNNWLSIVSQLLAANIQLIIVPAPPRGDGVLTTAQVRLQQRFYNFQREYCRSKPGIVFCDYIGTWADQTSSISAPLPGRTRPDNVHPAAIGAYHIGRTLADIIGQIFPPSPIVMLPAADIYDAANNPTGNILYTGSSNLGILAGTGGTTVASPGLTYVNNGYAAGATFVRDNATSPCVVTLSKENPRVDTGRLSGERQVTQIVASSGGGADEVYSHRWQISLGDVAAGDWYYAECSVEISGAPVNVNSLEIFLNEFRPSNSQASLDMMLNSVTTKLPNVAWSGVLRTEKIQRQSDTLAIQVNIRARLDTTSAASITFKMGDVVIRKQLL</sequence>
<feature type="domain" description="SGNH hydrolase-type esterase" evidence="1">
    <location>
        <begin position="2"/>
        <end position="136"/>
    </location>
</feature>
<evidence type="ECO:0000313" key="3">
    <source>
        <dbReference type="EMBL" id="QCL09578.1"/>
    </source>
</evidence>
<dbReference type="AlphaFoldDB" id="A0A7S4ZTB5"/>
<evidence type="ECO:0000313" key="2">
    <source>
        <dbReference type="EMBL" id="QCL09409.1"/>
    </source>
</evidence>
<reference evidence="2" key="1">
    <citation type="submission" date="2018-12" db="EMBL/GenBank/DDBJ databases">
        <title>Three Rhizobium rhizogenes strains isolated from the same crown gall tumor carry diverse plasmids.</title>
        <authorList>
            <person name="Pulawska J."/>
            <person name="Kuzmanovic N."/>
        </authorList>
    </citation>
    <scope>NUCLEOTIDE SEQUENCE</scope>
    <source>
        <strain evidence="2">C5.7</strain>
        <strain evidence="3">Colt5.8</strain>
        <plasmid evidence="2">pC5.7c</plasmid>
        <plasmid evidence="3">pColt5.8a</plasmid>
    </source>
</reference>
<accession>A0A7S4ZTB5</accession>
<dbReference type="InterPro" id="IPR013830">
    <property type="entry name" value="SGNH_hydro"/>
</dbReference>
<proteinExistence type="predicted"/>
<dbReference type="PANTHER" id="PTHR30383">
    <property type="entry name" value="THIOESTERASE 1/PROTEASE 1/LYSOPHOSPHOLIPASE L1"/>
    <property type="match status" value="1"/>
</dbReference>
<dbReference type="InterPro" id="IPR051532">
    <property type="entry name" value="Ester_Hydrolysis_Enzymes"/>
</dbReference>
<dbReference type="GO" id="GO:0016788">
    <property type="term" value="F:hydrolase activity, acting on ester bonds"/>
    <property type="evidence" value="ECO:0007669"/>
    <property type="project" value="UniProtKB-ARBA"/>
</dbReference>
<organism evidence="2">
    <name type="scientific">Rhizobium rhizogenes</name>
    <name type="common">Agrobacterium rhizogenes</name>
    <dbReference type="NCBI Taxonomy" id="359"/>
    <lineage>
        <taxon>Bacteria</taxon>
        <taxon>Pseudomonadati</taxon>
        <taxon>Pseudomonadota</taxon>
        <taxon>Alphaproteobacteria</taxon>
        <taxon>Hyphomicrobiales</taxon>
        <taxon>Rhizobiaceae</taxon>
        <taxon>Rhizobium/Agrobacterium group</taxon>
        <taxon>Rhizobium</taxon>
    </lineage>
</organism>
<evidence type="ECO:0000259" key="1">
    <source>
        <dbReference type="Pfam" id="PF13472"/>
    </source>
</evidence>
<dbReference type="InterPro" id="IPR036514">
    <property type="entry name" value="SGNH_hydro_sf"/>
</dbReference>
<dbReference type="EMBL" id="MK318969">
    <property type="protein sequence ID" value="QCL09409.1"/>
    <property type="molecule type" value="Genomic_DNA"/>
</dbReference>
<name>A0A7S4ZTB5_RHIRH</name>
<dbReference type="SUPFAM" id="SSF52266">
    <property type="entry name" value="SGNH hydrolase"/>
    <property type="match status" value="1"/>
</dbReference>
<dbReference type="Gene3D" id="3.40.50.1110">
    <property type="entry name" value="SGNH hydrolase"/>
    <property type="match status" value="1"/>
</dbReference>
<keyword evidence="2" id="KW-0378">Hydrolase</keyword>
<gene>
    <name evidence="2" type="ORF">pC5.7c_542</name>
    <name evidence="3" type="ORF">pC5.8a_86</name>
</gene>
<geneLocation type="plasmid" evidence="2">
    <name>pC5.7c</name>
</geneLocation>
<dbReference type="EMBL" id="MK318971">
    <property type="protein sequence ID" value="QCL09578.1"/>
    <property type="molecule type" value="Genomic_DNA"/>
</dbReference>
<geneLocation type="plasmid" evidence="3">
    <name>pColt5.8a</name>
</geneLocation>
<dbReference type="Pfam" id="PF13472">
    <property type="entry name" value="Lipase_GDSL_2"/>
    <property type="match status" value="1"/>
</dbReference>
<keyword evidence="2" id="KW-0614">Plasmid</keyword>